<reference evidence="2" key="1">
    <citation type="submission" date="2020-03" db="EMBL/GenBank/DDBJ databases">
        <authorList>
            <person name="Weist P."/>
        </authorList>
    </citation>
    <scope>NUCLEOTIDE SEQUENCE</scope>
</reference>
<feature type="region of interest" description="Disordered" evidence="1">
    <location>
        <begin position="346"/>
        <end position="385"/>
    </location>
</feature>
<keyword evidence="3" id="KW-1185">Reference proteome</keyword>
<dbReference type="AlphaFoldDB" id="A0A9N7YXJ4"/>
<sequence>MRKEGDNSEAPEEEEEETLTFTFLAFTCSVFFLATSYHYSHPRPQTVSGGGVWRRGWIQTEEGRERWRGHYCLIREGKRMTCAKIPRGQRSFDEQSEIKMHERLKAQWLTGQSSSAAQVSMSQEQPYRYLEQSALCVLMCRSHSTGALSKLSHTARHCRAHIPIVKPHCSTDTSQELATAGALAGSHASRAGPCSDDPPTSMLLSRFPATHSRCQAIEKMLQTFPGMRRTDKNSSFSAATCGAPPPPPLRFYHHQLTEKLKRRGEEKDHLSTSETTVPPPPPASPPLHPSAPPSRPPSSGICSANHLQAYTPVWRLCCTLPVNRVKAHLLKPQRRVGALCAAHIHERSSRARTGRRDTSSWMLGSRSPAEEPNLQLSVGEQRADG</sequence>
<evidence type="ECO:0000313" key="3">
    <source>
        <dbReference type="Proteomes" id="UP001153269"/>
    </source>
</evidence>
<evidence type="ECO:0000313" key="2">
    <source>
        <dbReference type="EMBL" id="CAB1441359.1"/>
    </source>
</evidence>
<name>A0A9N7YXJ4_PLEPL</name>
<feature type="compositionally biased region" description="Basic and acidic residues" evidence="1">
    <location>
        <begin position="255"/>
        <end position="271"/>
    </location>
</feature>
<dbReference type="EMBL" id="CADEAL010002624">
    <property type="protein sequence ID" value="CAB1441359.1"/>
    <property type="molecule type" value="Genomic_DNA"/>
</dbReference>
<organism evidence="2 3">
    <name type="scientific">Pleuronectes platessa</name>
    <name type="common">European plaice</name>
    <dbReference type="NCBI Taxonomy" id="8262"/>
    <lineage>
        <taxon>Eukaryota</taxon>
        <taxon>Metazoa</taxon>
        <taxon>Chordata</taxon>
        <taxon>Craniata</taxon>
        <taxon>Vertebrata</taxon>
        <taxon>Euteleostomi</taxon>
        <taxon>Actinopterygii</taxon>
        <taxon>Neopterygii</taxon>
        <taxon>Teleostei</taxon>
        <taxon>Neoteleostei</taxon>
        <taxon>Acanthomorphata</taxon>
        <taxon>Carangaria</taxon>
        <taxon>Pleuronectiformes</taxon>
        <taxon>Pleuronectoidei</taxon>
        <taxon>Pleuronectidae</taxon>
        <taxon>Pleuronectes</taxon>
    </lineage>
</organism>
<accession>A0A9N7YXJ4</accession>
<protein>
    <submittedName>
        <fullName evidence="2">Uncharacterized protein</fullName>
    </submittedName>
</protein>
<evidence type="ECO:0000256" key="1">
    <source>
        <dbReference type="SAM" id="MobiDB-lite"/>
    </source>
</evidence>
<feature type="region of interest" description="Disordered" evidence="1">
    <location>
        <begin position="224"/>
        <end position="300"/>
    </location>
</feature>
<feature type="compositionally biased region" description="Basic and acidic residues" evidence="1">
    <location>
        <begin position="346"/>
        <end position="358"/>
    </location>
</feature>
<dbReference type="Proteomes" id="UP001153269">
    <property type="component" value="Unassembled WGS sequence"/>
</dbReference>
<gene>
    <name evidence="2" type="ORF">PLEPLA_LOCUS29135</name>
</gene>
<comment type="caution">
    <text evidence="2">The sequence shown here is derived from an EMBL/GenBank/DDBJ whole genome shotgun (WGS) entry which is preliminary data.</text>
</comment>
<feature type="compositionally biased region" description="Pro residues" evidence="1">
    <location>
        <begin position="277"/>
        <end position="296"/>
    </location>
</feature>
<proteinExistence type="predicted"/>